<organism evidence="1 2">
    <name type="scientific">Cirrhinus mrigala</name>
    <name type="common">Mrigala</name>
    <dbReference type="NCBI Taxonomy" id="683832"/>
    <lineage>
        <taxon>Eukaryota</taxon>
        <taxon>Metazoa</taxon>
        <taxon>Chordata</taxon>
        <taxon>Craniata</taxon>
        <taxon>Vertebrata</taxon>
        <taxon>Euteleostomi</taxon>
        <taxon>Actinopterygii</taxon>
        <taxon>Neopterygii</taxon>
        <taxon>Teleostei</taxon>
        <taxon>Ostariophysi</taxon>
        <taxon>Cypriniformes</taxon>
        <taxon>Cyprinidae</taxon>
        <taxon>Labeoninae</taxon>
        <taxon>Labeonini</taxon>
        <taxon>Cirrhinus</taxon>
    </lineage>
</organism>
<accession>A0ABD0PV14</accession>
<dbReference type="EMBL" id="JAMKFB020000013">
    <property type="protein sequence ID" value="KAL0177565.1"/>
    <property type="molecule type" value="Genomic_DNA"/>
</dbReference>
<name>A0ABD0PV14_CIRMR</name>
<evidence type="ECO:0000313" key="2">
    <source>
        <dbReference type="Proteomes" id="UP001529510"/>
    </source>
</evidence>
<evidence type="ECO:0000313" key="1">
    <source>
        <dbReference type="EMBL" id="KAL0177565.1"/>
    </source>
</evidence>
<feature type="non-terminal residue" evidence="1">
    <location>
        <position position="60"/>
    </location>
</feature>
<keyword evidence="2" id="KW-1185">Reference proteome</keyword>
<gene>
    <name evidence="1" type="ORF">M9458_026459</name>
</gene>
<dbReference type="AlphaFoldDB" id="A0ABD0PV14"/>
<dbReference type="Proteomes" id="UP001529510">
    <property type="component" value="Unassembled WGS sequence"/>
</dbReference>
<comment type="caution">
    <text evidence="1">The sequence shown here is derived from an EMBL/GenBank/DDBJ whole genome shotgun (WGS) entry which is preliminary data.</text>
</comment>
<reference evidence="1 2" key="1">
    <citation type="submission" date="2024-05" db="EMBL/GenBank/DDBJ databases">
        <title>Genome sequencing and assembly of Indian major carp, Cirrhinus mrigala (Hamilton, 1822).</title>
        <authorList>
            <person name="Mohindra V."/>
            <person name="Chowdhury L.M."/>
            <person name="Lal K."/>
            <person name="Jena J.K."/>
        </authorList>
    </citation>
    <scope>NUCLEOTIDE SEQUENCE [LARGE SCALE GENOMIC DNA]</scope>
    <source>
        <strain evidence="1">CM1030</strain>
        <tissue evidence="1">Blood</tissue>
    </source>
</reference>
<sequence>MLSDQSTPEDFDYAVEVSKTLSKLNNSFSQDWLCKYLKEIDRFVERRFPTLPAEGPQGSQ</sequence>
<protein>
    <submittedName>
        <fullName evidence="1">Uncharacterized protein</fullName>
    </submittedName>
</protein>
<proteinExistence type="predicted"/>